<gene>
    <name evidence="2" type="ORF">LMG23992_00239</name>
</gene>
<feature type="chain" id="PRO_5045980434" evidence="1">
    <location>
        <begin position="21"/>
        <end position="170"/>
    </location>
</feature>
<organism evidence="2 3">
    <name type="scientific">Cupriavidus laharis</name>
    <dbReference type="NCBI Taxonomy" id="151654"/>
    <lineage>
        <taxon>Bacteria</taxon>
        <taxon>Pseudomonadati</taxon>
        <taxon>Pseudomonadota</taxon>
        <taxon>Betaproteobacteria</taxon>
        <taxon>Burkholderiales</taxon>
        <taxon>Burkholderiaceae</taxon>
        <taxon>Cupriavidus</taxon>
    </lineage>
</organism>
<keyword evidence="3" id="KW-1185">Reference proteome</keyword>
<dbReference type="Proteomes" id="UP000727654">
    <property type="component" value="Unassembled WGS sequence"/>
</dbReference>
<accession>A0ABN7XYH6</accession>
<reference evidence="2 3" key="1">
    <citation type="submission" date="2021-08" db="EMBL/GenBank/DDBJ databases">
        <authorList>
            <person name="Peeters C."/>
        </authorList>
    </citation>
    <scope>NUCLEOTIDE SEQUENCE [LARGE SCALE GENOMIC DNA]</scope>
    <source>
        <strain evidence="2 3">LMG 23992</strain>
    </source>
</reference>
<evidence type="ECO:0000313" key="3">
    <source>
        <dbReference type="Proteomes" id="UP000727654"/>
    </source>
</evidence>
<dbReference type="EMBL" id="CAJZAI010000001">
    <property type="protein sequence ID" value="CAG9165092.1"/>
    <property type="molecule type" value="Genomic_DNA"/>
</dbReference>
<name>A0ABN7XYH6_9BURK</name>
<feature type="signal peptide" evidence="1">
    <location>
        <begin position="1"/>
        <end position="20"/>
    </location>
</feature>
<keyword evidence="1" id="KW-0732">Signal</keyword>
<protein>
    <submittedName>
        <fullName evidence="2">Uncharacterized protein</fullName>
    </submittedName>
</protein>
<dbReference type="RefSeq" id="WP_224077965.1">
    <property type="nucleotide sequence ID" value="NZ_CAJZAI010000001.1"/>
</dbReference>
<comment type="caution">
    <text evidence="2">The sequence shown here is derived from an EMBL/GenBank/DDBJ whole genome shotgun (WGS) entry which is preliminary data.</text>
</comment>
<evidence type="ECO:0000256" key="1">
    <source>
        <dbReference type="SAM" id="SignalP"/>
    </source>
</evidence>
<proteinExistence type="predicted"/>
<evidence type="ECO:0000313" key="2">
    <source>
        <dbReference type="EMBL" id="CAG9165092.1"/>
    </source>
</evidence>
<sequence length="170" mass="18780">MKRTVLALLSLSILTTAVGAERPSVDYIPLDALEKYYPPQRKIDESERVYVWMTKPEPGGAALEIVNVNERGGACSLGYPPPPDAQMSLVGKNGEPLAMGRTARIVSSTGEITMTGCSERAKDGVRRIVWDTPRGPIWRSYKESTFTLTPEAKRLEDSIERQRNTSGKAR</sequence>